<dbReference type="InterPro" id="IPR000644">
    <property type="entry name" value="CBS_dom"/>
</dbReference>
<dbReference type="Gene3D" id="3.10.580.10">
    <property type="entry name" value="CBS-domain"/>
    <property type="match status" value="1"/>
</dbReference>
<feature type="domain" description="CBS" evidence="9">
    <location>
        <begin position="288"/>
        <end position="347"/>
    </location>
</feature>
<keyword evidence="5 8" id="KW-1133">Transmembrane helix</keyword>
<accession>A0A2T0LJG3</accession>
<dbReference type="Pfam" id="PF04239">
    <property type="entry name" value="DUF421"/>
    <property type="match status" value="1"/>
</dbReference>
<dbReference type="Gene3D" id="3.30.240.20">
    <property type="entry name" value="bsu07140 like domains"/>
    <property type="match status" value="2"/>
</dbReference>
<sequence length="358" mass="39877">MRIHIPLGSIAATDIDTETGLHFFGLVLFGGLTFLMSYVTLKSRWAKKLLEGDPVIVIKEGKILENNLRKRRFNVDQIMHLLREKDVFDVSQVQFAILENDGSLSVMRKPEHQQLTPKSLSQPRKKPEVPMELVVDGQIIYENLRVLGKSGRWLMDELKKRQVKSLRDVFTFLWKATAPCMWTGAGTSIDKYCPRTGGMHFPGSEQPNRRKGGNPTMAQLRDIMTTQVAAVSPQDNVYQAANLMKQHNVGMIPVVENGQLRGVITDRDLVIRGIADKKPNSQQVADVMTNAPVTGTPDMSVDEAARLMAQHQIRRLPVVENGQLVGVVSIGDLAVRQPFADEAGHALSNISEPSRPVM</sequence>
<evidence type="ECO:0000256" key="8">
    <source>
        <dbReference type="SAM" id="Phobius"/>
    </source>
</evidence>
<keyword evidence="6 8" id="KW-0472">Membrane</keyword>
<evidence type="ECO:0000256" key="4">
    <source>
        <dbReference type="ARBA" id="ARBA00022692"/>
    </source>
</evidence>
<keyword evidence="11" id="KW-1185">Reference proteome</keyword>
<evidence type="ECO:0000256" key="3">
    <source>
        <dbReference type="ARBA" id="ARBA00022475"/>
    </source>
</evidence>
<evidence type="ECO:0000256" key="2">
    <source>
        <dbReference type="ARBA" id="ARBA00006448"/>
    </source>
</evidence>
<evidence type="ECO:0000256" key="5">
    <source>
        <dbReference type="ARBA" id="ARBA00022989"/>
    </source>
</evidence>
<comment type="similarity">
    <text evidence="2">Belongs to the UPF0702 family.</text>
</comment>
<name>A0A2T0LJG3_9BACL</name>
<dbReference type="InterPro" id="IPR023090">
    <property type="entry name" value="UPF0702_alpha/beta_dom_sf"/>
</dbReference>
<dbReference type="PROSITE" id="PS51371">
    <property type="entry name" value="CBS"/>
    <property type="match status" value="2"/>
</dbReference>
<dbReference type="Pfam" id="PF00571">
    <property type="entry name" value="CBS"/>
    <property type="match status" value="2"/>
</dbReference>
<comment type="caution">
    <text evidence="10">The sequence shown here is derived from an EMBL/GenBank/DDBJ whole genome shotgun (WGS) entry which is preliminary data.</text>
</comment>
<dbReference type="InterPro" id="IPR007353">
    <property type="entry name" value="DUF421"/>
</dbReference>
<feature type="domain" description="CBS" evidence="9">
    <location>
        <begin position="224"/>
        <end position="282"/>
    </location>
</feature>
<dbReference type="Proteomes" id="UP000237797">
    <property type="component" value="Unassembled WGS sequence"/>
</dbReference>
<dbReference type="GO" id="GO:0005886">
    <property type="term" value="C:plasma membrane"/>
    <property type="evidence" value="ECO:0007669"/>
    <property type="project" value="UniProtKB-SubCell"/>
</dbReference>
<evidence type="ECO:0000259" key="9">
    <source>
        <dbReference type="PROSITE" id="PS51371"/>
    </source>
</evidence>
<dbReference type="EMBL" id="PVNE01000001">
    <property type="protein sequence ID" value="PRX42632.1"/>
    <property type="molecule type" value="Genomic_DNA"/>
</dbReference>
<dbReference type="AlphaFoldDB" id="A0A2T0LJG3"/>
<keyword evidence="7" id="KW-0129">CBS domain</keyword>
<dbReference type="OrthoDB" id="9802114at2"/>
<evidence type="ECO:0000256" key="6">
    <source>
        <dbReference type="ARBA" id="ARBA00023136"/>
    </source>
</evidence>
<evidence type="ECO:0000256" key="7">
    <source>
        <dbReference type="PROSITE-ProRule" id="PRU00703"/>
    </source>
</evidence>
<keyword evidence="3" id="KW-1003">Cell membrane</keyword>
<evidence type="ECO:0000313" key="11">
    <source>
        <dbReference type="Proteomes" id="UP000237797"/>
    </source>
</evidence>
<dbReference type="CDD" id="cd04622">
    <property type="entry name" value="CBS_pair_HRP1_like"/>
    <property type="match status" value="1"/>
</dbReference>
<dbReference type="InterPro" id="IPR046342">
    <property type="entry name" value="CBS_dom_sf"/>
</dbReference>
<protein>
    <submittedName>
        <fullName evidence="10">Uncharacterized membrane protein YcaP (DUF421 family)</fullName>
    </submittedName>
</protein>
<evidence type="ECO:0000313" key="10">
    <source>
        <dbReference type="EMBL" id="PRX42632.1"/>
    </source>
</evidence>
<keyword evidence="4 8" id="KW-0812">Transmembrane</keyword>
<proteinExistence type="inferred from homology"/>
<feature type="transmembrane region" description="Helical" evidence="8">
    <location>
        <begin position="20"/>
        <end position="41"/>
    </location>
</feature>
<reference evidence="10 11" key="1">
    <citation type="submission" date="2018-03" db="EMBL/GenBank/DDBJ databases">
        <title>Genomic Encyclopedia of Archaeal and Bacterial Type Strains, Phase II (KMG-II): from individual species to whole genera.</title>
        <authorList>
            <person name="Goeker M."/>
        </authorList>
    </citation>
    <scope>NUCLEOTIDE SEQUENCE [LARGE SCALE GENOMIC DNA]</scope>
    <source>
        <strain evidence="10 11">DSM 44946</strain>
    </source>
</reference>
<dbReference type="SUPFAM" id="SSF54631">
    <property type="entry name" value="CBS-domain pair"/>
    <property type="match status" value="1"/>
</dbReference>
<evidence type="ECO:0000256" key="1">
    <source>
        <dbReference type="ARBA" id="ARBA00004651"/>
    </source>
</evidence>
<dbReference type="PANTHER" id="PTHR34582">
    <property type="entry name" value="UPF0702 TRANSMEMBRANE PROTEIN YCAP"/>
    <property type="match status" value="1"/>
</dbReference>
<gene>
    <name evidence="10" type="ORF">CLV97_101121</name>
</gene>
<comment type="subcellular location">
    <subcellularLocation>
        <location evidence="1">Cell membrane</location>
        <topology evidence="1">Multi-pass membrane protein</topology>
    </subcellularLocation>
</comment>
<dbReference type="PANTHER" id="PTHR34582:SF7">
    <property type="entry name" value="UPF0702 TRANSMEMBRANE PROTEIN YDFS"/>
    <property type="match status" value="1"/>
</dbReference>
<organism evidence="10 11">
    <name type="scientific">Planifilum fimeticola</name>
    <dbReference type="NCBI Taxonomy" id="201975"/>
    <lineage>
        <taxon>Bacteria</taxon>
        <taxon>Bacillati</taxon>
        <taxon>Bacillota</taxon>
        <taxon>Bacilli</taxon>
        <taxon>Bacillales</taxon>
        <taxon>Thermoactinomycetaceae</taxon>
        <taxon>Planifilum</taxon>
    </lineage>
</organism>
<dbReference type="SMART" id="SM00116">
    <property type="entry name" value="CBS"/>
    <property type="match status" value="2"/>
</dbReference>